<dbReference type="Proteomes" id="UP001497623">
    <property type="component" value="Unassembled WGS sequence"/>
</dbReference>
<evidence type="ECO:0000256" key="5">
    <source>
        <dbReference type="ARBA" id="ARBA00023155"/>
    </source>
</evidence>
<feature type="compositionally biased region" description="Acidic residues" evidence="9">
    <location>
        <begin position="114"/>
        <end position="132"/>
    </location>
</feature>
<evidence type="ECO:0000313" key="12">
    <source>
        <dbReference type="Proteomes" id="UP001497623"/>
    </source>
</evidence>
<feature type="compositionally biased region" description="Low complexity" evidence="9">
    <location>
        <begin position="340"/>
        <end position="360"/>
    </location>
</feature>
<evidence type="ECO:0000256" key="6">
    <source>
        <dbReference type="ARBA" id="ARBA00023242"/>
    </source>
</evidence>
<feature type="DNA-binding region" description="Homeobox" evidence="7">
    <location>
        <begin position="138"/>
        <end position="197"/>
    </location>
</feature>
<evidence type="ECO:0000313" key="11">
    <source>
        <dbReference type="EMBL" id="CAL4082816.1"/>
    </source>
</evidence>
<feature type="non-terminal residue" evidence="11">
    <location>
        <position position="1"/>
    </location>
</feature>
<dbReference type="GO" id="GO:0000981">
    <property type="term" value="F:DNA-binding transcription factor activity, RNA polymerase II-specific"/>
    <property type="evidence" value="ECO:0007669"/>
    <property type="project" value="InterPro"/>
</dbReference>
<feature type="region of interest" description="Disordered" evidence="9">
    <location>
        <begin position="92"/>
        <end position="135"/>
    </location>
</feature>
<organism evidence="11 12">
    <name type="scientific">Meganyctiphanes norvegica</name>
    <name type="common">Northern krill</name>
    <name type="synonym">Thysanopoda norvegica</name>
    <dbReference type="NCBI Taxonomy" id="48144"/>
    <lineage>
        <taxon>Eukaryota</taxon>
        <taxon>Metazoa</taxon>
        <taxon>Ecdysozoa</taxon>
        <taxon>Arthropoda</taxon>
        <taxon>Crustacea</taxon>
        <taxon>Multicrustacea</taxon>
        <taxon>Malacostraca</taxon>
        <taxon>Eumalacostraca</taxon>
        <taxon>Eucarida</taxon>
        <taxon>Euphausiacea</taxon>
        <taxon>Euphausiidae</taxon>
        <taxon>Meganyctiphanes</taxon>
    </lineage>
</organism>
<evidence type="ECO:0000256" key="1">
    <source>
        <dbReference type="ARBA" id="ARBA00004123"/>
    </source>
</evidence>
<keyword evidence="4 7" id="KW-0238">DNA-binding</keyword>
<evidence type="ECO:0000256" key="9">
    <source>
        <dbReference type="SAM" id="MobiDB-lite"/>
    </source>
</evidence>
<dbReference type="SUPFAM" id="SSF46689">
    <property type="entry name" value="Homeodomain-like"/>
    <property type="match status" value="1"/>
</dbReference>
<dbReference type="GO" id="GO:0030154">
    <property type="term" value="P:cell differentiation"/>
    <property type="evidence" value="ECO:0007669"/>
    <property type="project" value="TreeGrafter"/>
</dbReference>
<dbReference type="InterPro" id="IPR017970">
    <property type="entry name" value="Homeobox_CS"/>
</dbReference>
<feature type="region of interest" description="Disordered" evidence="9">
    <location>
        <begin position="340"/>
        <end position="370"/>
    </location>
</feature>
<dbReference type="Pfam" id="PF00046">
    <property type="entry name" value="Homeodomain"/>
    <property type="match status" value="1"/>
</dbReference>
<reference evidence="11 12" key="1">
    <citation type="submission" date="2024-05" db="EMBL/GenBank/DDBJ databases">
        <authorList>
            <person name="Wallberg A."/>
        </authorList>
    </citation>
    <scope>NUCLEOTIDE SEQUENCE [LARGE SCALE GENOMIC DNA]</scope>
</reference>
<sequence>DATAVTRPPLVAILLTRIIIIHRVTTTKHITYFTMITGGEIKRTGPIRGFTVRDLLQLHDAPSNCSDSKPEPSVETPAKIHISHLLHATPEQHHSAIRAAADSTDEPAAHHSTDEDEYETLEVDDPSDDCESDVPGRKRKRRILFTKAQTYELERRFRTQRYLSAPEREHLANLLDLTPTQIKIWFQNHRYKTKKMIRERGMDGPMSPMGVAGFGAFSQSLRCLAPMSALRADASGLSAAPGYPRLPEYLLPGSRIPGLDCPAPPLLPLGLSHEHLPGLLPFLPMPFPPQSLSSSSLLAHLSSNHLRSSLASAMPSIPTSLPSMTTSSSSYGPLKVITSTVDSTSTSSPPRSSSTSSTSPQELSNMISLARTSSIRPEGVCW</sequence>
<dbReference type="InterPro" id="IPR050394">
    <property type="entry name" value="Homeobox_NK-like"/>
</dbReference>
<dbReference type="Gene3D" id="1.10.10.60">
    <property type="entry name" value="Homeodomain-like"/>
    <property type="match status" value="1"/>
</dbReference>
<proteinExistence type="inferred from homology"/>
<comment type="subcellular location">
    <subcellularLocation>
        <location evidence="1 7 8">Nucleus</location>
    </subcellularLocation>
</comment>
<evidence type="ECO:0000256" key="8">
    <source>
        <dbReference type="RuleBase" id="RU000682"/>
    </source>
</evidence>
<dbReference type="PRINTS" id="PR00024">
    <property type="entry name" value="HOMEOBOX"/>
</dbReference>
<dbReference type="InterPro" id="IPR009057">
    <property type="entry name" value="Homeodomain-like_sf"/>
</dbReference>
<name>A0AAV2QFH5_MEGNR</name>
<dbReference type="PROSITE" id="PS00027">
    <property type="entry name" value="HOMEOBOX_1"/>
    <property type="match status" value="1"/>
</dbReference>
<evidence type="ECO:0000256" key="2">
    <source>
        <dbReference type="ARBA" id="ARBA00005661"/>
    </source>
</evidence>
<dbReference type="GO" id="GO:0000978">
    <property type="term" value="F:RNA polymerase II cis-regulatory region sequence-specific DNA binding"/>
    <property type="evidence" value="ECO:0007669"/>
    <property type="project" value="TreeGrafter"/>
</dbReference>
<evidence type="ECO:0000256" key="4">
    <source>
        <dbReference type="ARBA" id="ARBA00023125"/>
    </source>
</evidence>
<dbReference type="InterPro" id="IPR020479">
    <property type="entry name" value="HD_metazoa"/>
</dbReference>
<dbReference type="FunFam" id="1.10.10.60:FF:000101">
    <property type="entry name" value="NK2 homeobox 8"/>
    <property type="match status" value="1"/>
</dbReference>
<evidence type="ECO:0000259" key="10">
    <source>
        <dbReference type="PROSITE" id="PS50071"/>
    </source>
</evidence>
<gene>
    <name evidence="11" type="ORF">MNOR_LOCUS12002</name>
</gene>
<dbReference type="AlphaFoldDB" id="A0AAV2QFH5"/>
<keyword evidence="6 7" id="KW-0539">Nucleus</keyword>
<dbReference type="PANTHER" id="PTHR24340">
    <property type="entry name" value="HOMEOBOX PROTEIN NKX"/>
    <property type="match status" value="1"/>
</dbReference>
<dbReference type="CDD" id="cd00086">
    <property type="entry name" value="homeodomain"/>
    <property type="match status" value="1"/>
</dbReference>
<dbReference type="PANTHER" id="PTHR24340:SF82">
    <property type="entry name" value="HOMEOBOX PROTEIN VND"/>
    <property type="match status" value="1"/>
</dbReference>
<keyword evidence="3" id="KW-0217">Developmental protein</keyword>
<keyword evidence="12" id="KW-1185">Reference proteome</keyword>
<evidence type="ECO:0000256" key="3">
    <source>
        <dbReference type="ARBA" id="ARBA00022473"/>
    </source>
</evidence>
<accession>A0AAV2QFH5</accession>
<dbReference type="InterPro" id="IPR001356">
    <property type="entry name" value="HD"/>
</dbReference>
<dbReference type="SMART" id="SM00389">
    <property type="entry name" value="HOX"/>
    <property type="match status" value="1"/>
</dbReference>
<protein>
    <recommendedName>
        <fullName evidence="10">Homeobox domain-containing protein</fullName>
    </recommendedName>
</protein>
<feature type="compositionally biased region" description="Polar residues" evidence="9">
    <location>
        <begin position="361"/>
        <end position="370"/>
    </location>
</feature>
<dbReference type="EMBL" id="CAXKWB010006439">
    <property type="protein sequence ID" value="CAL4082816.1"/>
    <property type="molecule type" value="Genomic_DNA"/>
</dbReference>
<keyword evidence="5 7" id="KW-0371">Homeobox</keyword>
<dbReference type="PROSITE" id="PS50071">
    <property type="entry name" value="HOMEOBOX_2"/>
    <property type="match status" value="1"/>
</dbReference>
<comment type="caution">
    <text evidence="11">The sequence shown here is derived from an EMBL/GenBank/DDBJ whole genome shotgun (WGS) entry which is preliminary data.</text>
</comment>
<dbReference type="GO" id="GO:0005634">
    <property type="term" value="C:nucleus"/>
    <property type="evidence" value="ECO:0007669"/>
    <property type="project" value="UniProtKB-SubCell"/>
</dbReference>
<comment type="similarity">
    <text evidence="2">Belongs to the NK-2 homeobox family.</text>
</comment>
<feature type="domain" description="Homeobox" evidence="10">
    <location>
        <begin position="136"/>
        <end position="196"/>
    </location>
</feature>
<evidence type="ECO:0000256" key="7">
    <source>
        <dbReference type="PROSITE-ProRule" id="PRU00108"/>
    </source>
</evidence>